<reference evidence="4 5" key="1">
    <citation type="submission" date="2019-03" db="EMBL/GenBank/DDBJ databases">
        <title>Diverse conjugative elements silence natural transformation in Legionella species.</title>
        <authorList>
            <person name="Durieux I."/>
            <person name="Ginevra C."/>
            <person name="Attaiech L."/>
            <person name="Picq K."/>
            <person name="Juan P.A."/>
            <person name="Jarraud S."/>
            <person name="Charpentier X."/>
        </authorList>
    </citation>
    <scope>NUCLEOTIDE SEQUENCE [LARGE SCALE GENOMIC DNA]</scope>
    <source>
        <strain evidence="4 5">HL-0427-4011</strain>
    </source>
</reference>
<dbReference type="InterPro" id="IPR011250">
    <property type="entry name" value="OMP/PagP_B-barrel"/>
</dbReference>
<dbReference type="SUPFAM" id="SSF56925">
    <property type="entry name" value="OMPA-like"/>
    <property type="match status" value="1"/>
</dbReference>
<dbReference type="Pfam" id="PF13505">
    <property type="entry name" value="OMP_b-brl"/>
    <property type="match status" value="1"/>
</dbReference>
<name>A0AAX1EHR7_9GAMM</name>
<dbReference type="InterPro" id="IPR027385">
    <property type="entry name" value="Beta-barrel_OMP"/>
</dbReference>
<dbReference type="AlphaFoldDB" id="A0AAX1EHR7"/>
<feature type="signal peptide" evidence="2">
    <location>
        <begin position="1"/>
        <end position="22"/>
    </location>
</feature>
<accession>A0AAX1EHR7</accession>
<gene>
    <name evidence="4" type="ORF">E3983_10390</name>
</gene>
<dbReference type="Gene3D" id="2.40.160.20">
    <property type="match status" value="1"/>
</dbReference>
<dbReference type="EMBL" id="CP038254">
    <property type="protein sequence ID" value="QBR84731.1"/>
    <property type="molecule type" value="Genomic_DNA"/>
</dbReference>
<feature type="domain" description="Outer membrane protein beta-barrel" evidence="3">
    <location>
        <begin position="28"/>
        <end position="220"/>
    </location>
</feature>
<dbReference type="RefSeq" id="WP_135060915.1">
    <property type="nucleotide sequence ID" value="NZ_CP038254.1"/>
</dbReference>
<keyword evidence="1 2" id="KW-0732">Signal</keyword>
<protein>
    <submittedName>
        <fullName evidence="4">Porin family protein</fullName>
    </submittedName>
</protein>
<sequence>MKKIITLIALIFTSLLPTLILANGQNHSMENSIKPYFYAGGTLAFSSILDDNSSGNDPSTGAPIFFKQSKYNLGGGAFIGYQFKPHWATELSFTHIGNISYKITNAARRFVGTEDISQQNLVSLAGLYMINLNPRLAFYLRAGAGYYHLRDVSRLGPPLPRFIAKNTLNVLVFDYGVGFTVHVTDRIDARAGFVGLEAPDHFDTFQFINNFANIQLSYKFNAV</sequence>
<feature type="chain" id="PRO_5043533270" evidence="2">
    <location>
        <begin position="23"/>
        <end position="223"/>
    </location>
</feature>
<organism evidence="4 5">
    <name type="scientific">Legionella israelensis</name>
    <dbReference type="NCBI Taxonomy" id="454"/>
    <lineage>
        <taxon>Bacteria</taxon>
        <taxon>Pseudomonadati</taxon>
        <taxon>Pseudomonadota</taxon>
        <taxon>Gammaproteobacteria</taxon>
        <taxon>Legionellales</taxon>
        <taxon>Legionellaceae</taxon>
        <taxon>Legionella</taxon>
    </lineage>
</organism>
<evidence type="ECO:0000313" key="5">
    <source>
        <dbReference type="Proteomes" id="UP000295517"/>
    </source>
</evidence>
<evidence type="ECO:0000313" key="4">
    <source>
        <dbReference type="EMBL" id="QBR84731.1"/>
    </source>
</evidence>
<evidence type="ECO:0000256" key="2">
    <source>
        <dbReference type="SAM" id="SignalP"/>
    </source>
</evidence>
<proteinExistence type="predicted"/>
<evidence type="ECO:0000256" key="1">
    <source>
        <dbReference type="ARBA" id="ARBA00022729"/>
    </source>
</evidence>
<dbReference type="Proteomes" id="UP000295517">
    <property type="component" value="Chromosome"/>
</dbReference>
<evidence type="ECO:0000259" key="3">
    <source>
        <dbReference type="Pfam" id="PF13505"/>
    </source>
</evidence>